<dbReference type="GO" id="GO:0016491">
    <property type="term" value="F:oxidoreductase activity"/>
    <property type="evidence" value="ECO:0007669"/>
    <property type="project" value="UniProtKB-KW"/>
</dbReference>
<proteinExistence type="inferred from homology"/>
<evidence type="ECO:0000256" key="6">
    <source>
        <dbReference type="ARBA" id="ARBA00022729"/>
    </source>
</evidence>
<dbReference type="PANTHER" id="PTHR43742">
    <property type="entry name" value="TRIMETHYLAMINE-N-OXIDE REDUCTASE"/>
    <property type="match status" value="1"/>
</dbReference>
<keyword evidence="3" id="KW-0004">4Fe-4S</keyword>
<evidence type="ECO:0000256" key="3">
    <source>
        <dbReference type="ARBA" id="ARBA00022485"/>
    </source>
</evidence>
<evidence type="ECO:0000313" key="10">
    <source>
        <dbReference type="EMBL" id="MTU43861.1"/>
    </source>
</evidence>
<dbReference type="AlphaFoldDB" id="A0A6I3S4E1"/>
<dbReference type="InterPro" id="IPR006656">
    <property type="entry name" value="Mopterin_OxRdtase"/>
</dbReference>
<dbReference type="Gene3D" id="2.20.25.90">
    <property type="entry name" value="ADC-like domains"/>
    <property type="match status" value="1"/>
</dbReference>
<dbReference type="GO" id="GO:0043546">
    <property type="term" value="F:molybdopterin cofactor binding"/>
    <property type="evidence" value="ECO:0007669"/>
    <property type="project" value="InterPro"/>
</dbReference>
<comment type="similarity">
    <text evidence="2">Belongs to the prokaryotic molybdopterin-containing oxidoreductase family.</text>
</comment>
<accession>A0A6I3S4E1</accession>
<keyword evidence="7" id="KW-0560">Oxidoreductase</keyword>
<evidence type="ECO:0000256" key="2">
    <source>
        <dbReference type="ARBA" id="ARBA00010312"/>
    </source>
</evidence>
<dbReference type="Pfam" id="PF01568">
    <property type="entry name" value="Molydop_binding"/>
    <property type="match status" value="1"/>
</dbReference>
<name>A0A6I3S4E1_9BURK</name>
<dbReference type="Gene3D" id="2.40.40.20">
    <property type="match status" value="1"/>
</dbReference>
<reference evidence="10 11" key="1">
    <citation type="journal article" date="2019" name="Nat. Med.">
        <title>A library of human gut bacterial isolates paired with longitudinal multiomics data enables mechanistic microbiome research.</title>
        <authorList>
            <person name="Poyet M."/>
            <person name="Groussin M."/>
            <person name="Gibbons S.M."/>
            <person name="Avila-Pacheco J."/>
            <person name="Jiang X."/>
            <person name="Kearney S.M."/>
            <person name="Perrotta A.R."/>
            <person name="Berdy B."/>
            <person name="Zhao S."/>
            <person name="Lieberman T.D."/>
            <person name="Swanson P.K."/>
            <person name="Smith M."/>
            <person name="Roesemann S."/>
            <person name="Alexander J.E."/>
            <person name="Rich S.A."/>
            <person name="Livny J."/>
            <person name="Vlamakis H."/>
            <person name="Clish C."/>
            <person name="Bullock K."/>
            <person name="Deik A."/>
            <person name="Scott J."/>
            <person name="Pierce K.A."/>
            <person name="Xavier R.J."/>
            <person name="Alm E.J."/>
        </authorList>
    </citation>
    <scope>NUCLEOTIDE SEQUENCE [LARGE SCALE GENOMIC DNA]</scope>
    <source>
        <strain evidence="10 11">BIOML-A2</strain>
    </source>
</reference>
<dbReference type="PROSITE" id="PS51318">
    <property type="entry name" value="TAT"/>
    <property type="match status" value="1"/>
</dbReference>
<dbReference type="InterPro" id="IPR006311">
    <property type="entry name" value="TAT_signal"/>
</dbReference>
<organism evidence="10 11">
    <name type="scientific">Parasutterella excrementihominis</name>
    <dbReference type="NCBI Taxonomy" id="487175"/>
    <lineage>
        <taxon>Bacteria</taxon>
        <taxon>Pseudomonadati</taxon>
        <taxon>Pseudomonadota</taxon>
        <taxon>Betaproteobacteria</taxon>
        <taxon>Burkholderiales</taxon>
        <taxon>Sutterellaceae</taxon>
        <taxon>Parasutterella</taxon>
    </lineage>
</organism>
<dbReference type="SUPFAM" id="SSF50692">
    <property type="entry name" value="ADC-like"/>
    <property type="match status" value="1"/>
</dbReference>
<feature type="domain" description="Molybdopterin oxidoreductase" evidence="8">
    <location>
        <begin position="108"/>
        <end position="603"/>
    </location>
</feature>
<dbReference type="InterPro" id="IPR009010">
    <property type="entry name" value="Asp_de-COase-like_dom_sf"/>
</dbReference>
<keyword evidence="5" id="KW-0479">Metal-binding</keyword>
<protein>
    <submittedName>
        <fullName evidence="10">Molybdopterin-dependent oxidoreductase</fullName>
    </submittedName>
</protein>
<evidence type="ECO:0000259" key="9">
    <source>
        <dbReference type="Pfam" id="PF01568"/>
    </source>
</evidence>
<dbReference type="SUPFAM" id="SSF53706">
    <property type="entry name" value="Formate dehydrogenase/DMSO reductase, domains 1-3"/>
    <property type="match status" value="1"/>
</dbReference>
<dbReference type="InterPro" id="IPR050612">
    <property type="entry name" value="Prok_Mopterin_Oxidored"/>
</dbReference>
<dbReference type="Gene3D" id="3.40.50.740">
    <property type="match status" value="2"/>
</dbReference>
<evidence type="ECO:0000256" key="7">
    <source>
        <dbReference type="ARBA" id="ARBA00023002"/>
    </source>
</evidence>
<comment type="caution">
    <text evidence="10">The sequence shown here is derived from an EMBL/GenBank/DDBJ whole genome shotgun (WGS) entry which is preliminary data.</text>
</comment>
<dbReference type="GO" id="GO:0051539">
    <property type="term" value="F:4 iron, 4 sulfur cluster binding"/>
    <property type="evidence" value="ECO:0007669"/>
    <property type="project" value="UniProtKB-KW"/>
</dbReference>
<keyword evidence="4" id="KW-0500">Molybdenum</keyword>
<evidence type="ECO:0000313" key="11">
    <source>
        <dbReference type="Proteomes" id="UP000462362"/>
    </source>
</evidence>
<keyword evidence="6" id="KW-0732">Signal</keyword>
<dbReference type="Pfam" id="PF00384">
    <property type="entry name" value="Molybdopterin"/>
    <property type="match status" value="1"/>
</dbReference>
<dbReference type="InterPro" id="IPR006657">
    <property type="entry name" value="MoPterin_dinucl-bd_dom"/>
</dbReference>
<evidence type="ECO:0000256" key="4">
    <source>
        <dbReference type="ARBA" id="ARBA00022505"/>
    </source>
</evidence>
<gene>
    <name evidence="10" type="ORF">GMD42_09580</name>
</gene>
<evidence type="ECO:0000256" key="1">
    <source>
        <dbReference type="ARBA" id="ARBA00001942"/>
    </source>
</evidence>
<sequence>MSDKIVNLSVSRRTLMKGGALAAAAAASPCLPNLAFAEQIKKLEQEGWTKRPVACTMCGAFCGLIEMRKEGEPVSEKTVRIFPNPGHPQQGYCGRSAATMWVWNHPLRLKKPLKRVGEKGEGKFKEITWDEALDGIAGQLKTIVEKYGESSIASTSHTFSGFSKWITLPLGSPNSIGHASSCNAGGISGRQWVFGKGFDGAGKMEPDYANLRYLLLIGRSMGAAMGALHTLNVARANGARVVSIDPRMPDISYGDVDWVGIRPSTDAAFVMGLINRMIQDGTADFDFIQKHTNGAYLVRENGHPLTQADFVAGGDKTKYAVANAAGEISFRGLKKNETGEMVFDEDPSFKAILEDVAPVKLVDGITIPVKTAFEVVKETAAPYTPEKVFEITGVEPGILLRIAKDFTNLKGVIDDGWYTSKNGTDVQLYQLICIANAMNGNIDIPGGLVVTVGAGLKIPSVSAGKGPNGETWQMAKEKRIDKIVYPEASATFKVALQAAVTGKPYPIKGVFFVGTTMFHREANSQELAEQLKKLELCVVQDVLPQELVDYADYVLPATYFMERKEMAGVKWALDGSIYLSDPGLTPPKGCEARHDVWILLEILRRAFPEKAARVGYKECKTAEEFNKYFDAFTNKGFNKFLAQCESQKPGWAAKIKKDIETQGWSTIKTKKYNQYPYHKPFGTPSGKVEIYAFQSFKNEAYEKAIAPISGYIPSPAFTAPKQNSNEFILASGKNCVTCSGLNMFTQPTRYLGDRTVWMNPVDAQRLGIKNGDMAEIEGIDTNYVGQARITVTNKVVPGAVFAFGFSGGNRTKHLVNDPEYQFVKEGINSHWYATGYAQPVFGNVANNSSVRIKKVRG</sequence>
<dbReference type="GeneID" id="43349601"/>
<dbReference type="RefSeq" id="WP_021867821.1">
    <property type="nucleotide sequence ID" value="NZ_CAJUON010000014.1"/>
</dbReference>
<keyword evidence="3" id="KW-0408">Iron</keyword>
<evidence type="ECO:0000259" key="8">
    <source>
        <dbReference type="Pfam" id="PF00384"/>
    </source>
</evidence>
<evidence type="ECO:0000256" key="5">
    <source>
        <dbReference type="ARBA" id="ARBA00022723"/>
    </source>
</evidence>
<dbReference type="PANTHER" id="PTHR43742:SF9">
    <property type="entry name" value="TETRATHIONATE REDUCTASE SUBUNIT A"/>
    <property type="match status" value="1"/>
</dbReference>
<dbReference type="EMBL" id="WNCL01000032">
    <property type="protein sequence ID" value="MTU43861.1"/>
    <property type="molecule type" value="Genomic_DNA"/>
</dbReference>
<dbReference type="Proteomes" id="UP000462362">
    <property type="component" value="Unassembled WGS sequence"/>
</dbReference>
<comment type="cofactor">
    <cofactor evidence="1">
        <name>Mo-bis(molybdopterin guanine dinucleotide)</name>
        <dbReference type="ChEBI" id="CHEBI:60539"/>
    </cofactor>
</comment>
<keyword evidence="3" id="KW-0411">Iron-sulfur</keyword>
<dbReference type="Gene3D" id="3.40.228.10">
    <property type="entry name" value="Dimethylsulfoxide Reductase, domain 2"/>
    <property type="match status" value="1"/>
</dbReference>
<dbReference type="GO" id="GO:0046872">
    <property type="term" value="F:metal ion binding"/>
    <property type="evidence" value="ECO:0007669"/>
    <property type="project" value="UniProtKB-KW"/>
</dbReference>
<feature type="domain" description="Molybdopterin dinucleotide-binding" evidence="9">
    <location>
        <begin position="754"/>
        <end position="803"/>
    </location>
</feature>